<gene>
    <name evidence="1" type="ORF">METZ01_LOCUS104222</name>
</gene>
<reference evidence="1" key="1">
    <citation type="submission" date="2018-05" db="EMBL/GenBank/DDBJ databases">
        <authorList>
            <person name="Lanie J.A."/>
            <person name="Ng W.-L."/>
            <person name="Kazmierczak K.M."/>
            <person name="Andrzejewski T.M."/>
            <person name="Davidsen T.M."/>
            <person name="Wayne K.J."/>
            <person name="Tettelin H."/>
            <person name="Glass J.I."/>
            <person name="Rusch D."/>
            <person name="Podicherti R."/>
            <person name="Tsui H.-C.T."/>
            <person name="Winkler M.E."/>
        </authorList>
    </citation>
    <scope>NUCLEOTIDE SEQUENCE</scope>
</reference>
<organism evidence="1">
    <name type="scientific">marine metagenome</name>
    <dbReference type="NCBI Taxonomy" id="408172"/>
    <lineage>
        <taxon>unclassified sequences</taxon>
        <taxon>metagenomes</taxon>
        <taxon>ecological metagenomes</taxon>
    </lineage>
</organism>
<accession>A0A381WH15</accession>
<sequence length="33" mass="3161">MVGGLTAPGLFGAEEDAADCIEEVVGGPCPVGV</sequence>
<protein>
    <submittedName>
        <fullName evidence="1">Uncharacterized protein</fullName>
    </submittedName>
</protein>
<dbReference type="EMBL" id="UINC01011673">
    <property type="protein sequence ID" value="SVA51368.1"/>
    <property type="molecule type" value="Genomic_DNA"/>
</dbReference>
<proteinExistence type="predicted"/>
<dbReference type="AlphaFoldDB" id="A0A381WH15"/>
<evidence type="ECO:0000313" key="1">
    <source>
        <dbReference type="EMBL" id="SVA51368.1"/>
    </source>
</evidence>
<name>A0A381WH15_9ZZZZ</name>